<organism evidence="2 3">
    <name type="scientific">Ignelater luminosus</name>
    <name type="common">Cucubano</name>
    <name type="synonym">Pyrophorus luminosus</name>
    <dbReference type="NCBI Taxonomy" id="2038154"/>
    <lineage>
        <taxon>Eukaryota</taxon>
        <taxon>Metazoa</taxon>
        <taxon>Ecdysozoa</taxon>
        <taxon>Arthropoda</taxon>
        <taxon>Hexapoda</taxon>
        <taxon>Insecta</taxon>
        <taxon>Pterygota</taxon>
        <taxon>Neoptera</taxon>
        <taxon>Endopterygota</taxon>
        <taxon>Coleoptera</taxon>
        <taxon>Polyphaga</taxon>
        <taxon>Elateriformia</taxon>
        <taxon>Elateroidea</taxon>
        <taxon>Elateridae</taxon>
        <taxon>Agrypninae</taxon>
        <taxon>Pyrophorini</taxon>
        <taxon>Ignelater</taxon>
    </lineage>
</organism>
<evidence type="ECO:0000256" key="1">
    <source>
        <dbReference type="SAM" id="MobiDB-lite"/>
    </source>
</evidence>
<gene>
    <name evidence="2" type="ORF">ILUMI_10720</name>
</gene>
<dbReference type="OrthoDB" id="7240153at2759"/>
<accession>A0A8K0GDW9</accession>
<feature type="compositionally biased region" description="Polar residues" evidence="1">
    <location>
        <begin position="87"/>
        <end position="105"/>
    </location>
</feature>
<feature type="region of interest" description="Disordered" evidence="1">
    <location>
        <begin position="80"/>
        <end position="149"/>
    </location>
</feature>
<protein>
    <submittedName>
        <fullName evidence="2">Uncharacterized protein</fullName>
    </submittedName>
</protein>
<evidence type="ECO:0000313" key="3">
    <source>
        <dbReference type="Proteomes" id="UP000801492"/>
    </source>
</evidence>
<keyword evidence="3" id="KW-1185">Reference proteome</keyword>
<dbReference type="EMBL" id="VTPC01005900">
    <property type="protein sequence ID" value="KAF2895456.1"/>
    <property type="molecule type" value="Genomic_DNA"/>
</dbReference>
<dbReference type="Proteomes" id="UP000801492">
    <property type="component" value="Unassembled WGS sequence"/>
</dbReference>
<dbReference type="AlphaFoldDB" id="A0A8K0GDW9"/>
<proteinExistence type="predicted"/>
<evidence type="ECO:0000313" key="2">
    <source>
        <dbReference type="EMBL" id="KAF2895456.1"/>
    </source>
</evidence>
<sequence>MKLDEVRLDELSPVGVKNATIDVLMSKGHNWYSRLLTWWSENKHDQKIVLEKITALKNQSNCPISLQKWIFKSATTSTKTTAISEPARSSKTVATTQPPTSSKNVEQAKEVEVEELPSKPPTSANTPKLEAPQTLPKAKRSRPPIEKEQEGLQEAILNLVYYGASADDRRRSEILKCAKTVDELLASLKDQGK</sequence>
<name>A0A8K0GDW9_IGNLU</name>
<comment type="caution">
    <text evidence="2">The sequence shown here is derived from an EMBL/GenBank/DDBJ whole genome shotgun (WGS) entry which is preliminary data.</text>
</comment>
<reference evidence="2" key="1">
    <citation type="submission" date="2019-08" db="EMBL/GenBank/DDBJ databases">
        <title>The genome of the North American firefly Photinus pyralis.</title>
        <authorList>
            <consortium name="Photinus pyralis genome working group"/>
            <person name="Fallon T.R."/>
            <person name="Sander Lower S.E."/>
            <person name="Weng J.-K."/>
        </authorList>
    </citation>
    <scope>NUCLEOTIDE SEQUENCE</scope>
    <source>
        <strain evidence="2">TRF0915ILg1</strain>
        <tissue evidence="2">Whole body</tissue>
    </source>
</reference>